<evidence type="ECO:0000256" key="1">
    <source>
        <dbReference type="SAM" id="Phobius"/>
    </source>
</evidence>
<feature type="domain" description="YvbJ-like NTF2-like" evidence="4">
    <location>
        <begin position="412"/>
        <end position="532"/>
    </location>
</feature>
<keyword evidence="1" id="KW-0472">Membrane</keyword>
<evidence type="ECO:0000313" key="6">
    <source>
        <dbReference type="Proteomes" id="UP000181997"/>
    </source>
</evidence>
<keyword evidence="6" id="KW-1185">Reference proteome</keyword>
<feature type="transmembrane region" description="Helical" evidence="1">
    <location>
        <begin position="130"/>
        <end position="152"/>
    </location>
</feature>
<dbReference type="InterPro" id="IPR056902">
    <property type="entry name" value="NTF2_YvbJ"/>
</dbReference>
<keyword evidence="1" id="KW-1133">Transmembrane helix</keyword>
<dbReference type="Pfam" id="PF22813">
    <property type="entry name" value="TcaA_2nd"/>
    <property type="match status" value="1"/>
</dbReference>
<accession>A0A1C4CR44</accession>
<dbReference type="InterPro" id="IPR054529">
    <property type="entry name" value="TcaA_2nd"/>
</dbReference>
<dbReference type="Pfam" id="PF25155">
    <property type="entry name" value="NTF2_YvbJ"/>
    <property type="match status" value="1"/>
</dbReference>
<evidence type="ECO:0000259" key="4">
    <source>
        <dbReference type="Pfam" id="PF25155"/>
    </source>
</evidence>
<evidence type="ECO:0000259" key="3">
    <source>
        <dbReference type="Pfam" id="PF22820"/>
    </source>
</evidence>
<protein>
    <recommendedName>
        <fullName evidence="7">Double zinc ribbon</fullName>
    </recommendedName>
</protein>
<organism evidence="5 6">
    <name type="scientific">[Bacillus] enclensis</name>
    <dbReference type="NCBI Taxonomy" id="1402860"/>
    <lineage>
        <taxon>Bacteria</taxon>
        <taxon>Bacillati</taxon>
        <taxon>Bacillota</taxon>
        <taxon>Bacilli</taxon>
        <taxon>Bacillales</taxon>
        <taxon>Bacillaceae</taxon>
        <taxon>Rossellomorea</taxon>
    </lineage>
</organism>
<reference evidence="6" key="1">
    <citation type="submission" date="2016-08" db="EMBL/GenBank/DDBJ databases">
        <authorList>
            <person name="Varghese N."/>
            <person name="Submissions Spin"/>
        </authorList>
    </citation>
    <scope>NUCLEOTIDE SEQUENCE [LARGE SCALE GENOMIC DNA]</scope>
    <source>
        <strain evidence="6">SGD-1123</strain>
    </source>
</reference>
<sequence>MMNFCKQCGQALSEGKSFCIQCGEAVSPSAVDKNVCKECGSLLKGDDCTTCVLNGSDKVESKFCKECGEALKGDEECQHCSPSSNRYCKNCGTEVSQFESYCVDCRTQPVSQPAAPSFAPIRNKKKPRPLMISLIIFAILLAGGATYGYFYVKDASLPSHTTEILIEALEKKDAPALQELLSETSDIPLTRDALQDFLEQLHSDPEIYDELLENIKMQEKTIVSAAPNDPFLIQLKKSPEKKWLFIDQYTAALIPVSFTLDTDPDAKVFLNDKEVPASSKESRVIENVMPGEFTFKAIKDGEWGELETSMSLFIWKDSDVPIPLLFDEQYITVTSEFEGAEVYLDGEPYGTIKDSSVQIGPVSERDSVVVSGKYSYPWEDVYSEEVTASTSETIELEFPITGSQVLMDDLTSDIINYNTSYIESITRIDSSVLRNVKGNQLEDNMKTVKNLEKRSITYGGYLKDMIFDEQSLNVKEENGAYKASIDVEELYASSWNDPADPDAAETIPKTYHYTYYCEYDEDAGGWVVYDSEEH</sequence>
<dbReference type="Pfam" id="PF22820">
    <property type="entry name" value="TcaA_3rd_4th"/>
    <property type="match status" value="2"/>
</dbReference>
<feature type="domain" description="TcaA 4th" evidence="3">
    <location>
        <begin position="258"/>
        <end position="308"/>
    </location>
</feature>
<evidence type="ECO:0008006" key="7">
    <source>
        <dbReference type="Google" id="ProtNLM"/>
    </source>
</evidence>
<dbReference type="Proteomes" id="UP000181997">
    <property type="component" value="Unassembled WGS sequence"/>
</dbReference>
<feature type="domain" description="TcaA 4th" evidence="3">
    <location>
        <begin position="327"/>
        <end position="398"/>
    </location>
</feature>
<feature type="domain" description="TcaA second" evidence="2">
    <location>
        <begin position="161"/>
        <end position="250"/>
    </location>
</feature>
<gene>
    <name evidence="5" type="ORF">GA0061094_3144</name>
</gene>
<keyword evidence="1" id="KW-0812">Transmembrane</keyword>
<dbReference type="GO" id="GO:0005886">
    <property type="term" value="C:plasma membrane"/>
    <property type="evidence" value="ECO:0007669"/>
    <property type="project" value="UniProtKB-SubCell"/>
</dbReference>
<evidence type="ECO:0000313" key="5">
    <source>
        <dbReference type="EMBL" id="SCC21548.1"/>
    </source>
</evidence>
<proteinExistence type="predicted"/>
<dbReference type="PANTHER" id="PTHR40038">
    <property type="entry name" value="MEMBRANE-ASSOCIATED PROTEIN TCAA"/>
    <property type="match status" value="1"/>
</dbReference>
<name>A0A1C4CR44_9BACI</name>
<evidence type="ECO:0000259" key="2">
    <source>
        <dbReference type="Pfam" id="PF22813"/>
    </source>
</evidence>
<dbReference type="InterPro" id="IPR054530">
    <property type="entry name" value="TcaA_4th"/>
</dbReference>
<dbReference type="AlphaFoldDB" id="A0A1C4CR44"/>
<dbReference type="EMBL" id="FMAU01000004">
    <property type="protein sequence ID" value="SCC21548.1"/>
    <property type="molecule type" value="Genomic_DNA"/>
</dbReference>
<dbReference type="PANTHER" id="PTHR40038:SF1">
    <property type="entry name" value="MEMBRANE-ASSOCIATED PROTEIN TCAA"/>
    <property type="match status" value="1"/>
</dbReference>